<dbReference type="Proteomes" id="UP000002725">
    <property type="component" value="Chromosome"/>
</dbReference>
<evidence type="ECO:0000313" key="3">
    <source>
        <dbReference type="Proteomes" id="UP000002725"/>
    </source>
</evidence>
<organism evidence="2 3">
    <name type="scientific">Prosthecochloris aestuarii (strain DSM 271 / SK 413)</name>
    <dbReference type="NCBI Taxonomy" id="290512"/>
    <lineage>
        <taxon>Bacteria</taxon>
        <taxon>Pseudomonadati</taxon>
        <taxon>Chlorobiota</taxon>
        <taxon>Chlorobiia</taxon>
        <taxon>Chlorobiales</taxon>
        <taxon>Chlorobiaceae</taxon>
        <taxon>Prosthecochloris</taxon>
    </lineage>
</organism>
<dbReference type="EMBL" id="CP001108">
    <property type="protein sequence ID" value="ACF46869.1"/>
    <property type="molecule type" value="Genomic_DNA"/>
</dbReference>
<dbReference type="AlphaFoldDB" id="B4S4H3"/>
<keyword evidence="1" id="KW-0175">Coiled coil</keyword>
<dbReference type="Gene3D" id="1.10.10.10">
    <property type="entry name" value="Winged helix-like DNA-binding domain superfamily/Winged helix DNA-binding domain"/>
    <property type="match status" value="1"/>
</dbReference>
<feature type="coiled-coil region" evidence="1">
    <location>
        <begin position="245"/>
        <end position="276"/>
    </location>
</feature>
<gene>
    <name evidence="2" type="ordered locus">Paes_1857</name>
</gene>
<accession>B4S4H3</accession>
<dbReference type="GO" id="GO:0006355">
    <property type="term" value="P:regulation of DNA-templated transcription"/>
    <property type="evidence" value="ECO:0007669"/>
    <property type="project" value="InterPro"/>
</dbReference>
<dbReference type="KEGG" id="paa:Paes_1857"/>
<keyword evidence="3" id="KW-1185">Reference proteome</keyword>
<evidence type="ECO:0000313" key="2">
    <source>
        <dbReference type="EMBL" id="ACF46869.1"/>
    </source>
</evidence>
<dbReference type="STRING" id="290512.Paes_1857"/>
<proteinExistence type="predicted"/>
<evidence type="ECO:0000256" key="1">
    <source>
        <dbReference type="SAM" id="Coils"/>
    </source>
</evidence>
<dbReference type="SUPFAM" id="SSF46894">
    <property type="entry name" value="C-terminal effector domain of the bipartite response regulators"/>
    <property type="match status" value="1"/>
</dbReference>
<evidence type="ECO:0008006" key="4">
    <source>
        <dbReference type="Google" id="ProtNLM"/>
    </source>
</evidence>
<name>B4S4H3_PROA2</name>
<dbReference type="RefSeq" id="WP_012506402.1">
    <property type="nucleotide sequence ID" value="NC_011059.1"/>
</dbReference>
<dbReference type="InterPro" id="IPR016032">
    <property type="entry name" value="Sig_transdc_resp-reg_C-effctor"/>
</dbReference>
<dbReference type="InterPro" id="IPR036388">
    <property type="entry name" value="WH-like_DNA-bd_sf"/>
</dbReference>
<dbReference type="HOGENOM" id="CLU_666820_0_0_10"/>
<dbReference type="GO" id="GO:0003677">
    <property type="term" value="F:DNA binding"/>
    <property type="evidence" value="ECO:0007669"/>
    <property type="project" value="InterPro"/>
</dbReference>
<protein>
    <recommendedName>
        <fullName evidence="4">Transcriptional regulator</fullName>
    </recommendedName>
</protein>
<sequence>MNQCPVSHLPVIEKDRWNVSHPKAGYTTIFKGIGTNIIYAGVQADSEGVVLDSIDKNMFQQVIEEMGMKGTPVFTIVNLENVNGISYTYKKDFVNIAYNWGPQFRLLVICNADISVRNVVDTFIAVTPDSLPIRCAGSYEEGISMIFDCMNAQNGTSIARGEEDAQDTTYDYKKEFLASLARMSWFKLFSYPIRLPEKDHELYPYMKALACLQEDLQARDDLHKQQTKKLRQDYDQKILEKNILLNAQQELNNSLKQQLESEKNTLTNEVAAKDMELIRVSTAIAEKTIRLKELCARLSTMDIDDELKKKMTCSCQKLIATEENEKRFESCLDEIESSFLSKLQQKHPDLNQRELRLCLLIKNNIHTREIAASIGITPRGVESIRYRLHKKLKLSRHESIKNYLARAATLLR</sequence>
<reference evidence="2" key="1">
    <citation type="submission" date="2008-06" db="EMBL/GenBank/DDBJ databases">
        <title>Complete sequence of chromosome of Prosthecochloris aestuarii DSM 271.</title>
        <authorList>
            <consortium name="US DOE Joint Genome Institute"/>
            <person name="Lucas S."/>
            <person name="Copeland A."/>
            <person name="Lapidus A."/>
            <person name="Glavina del Rio T."/>
            <person name="Dalin E."/>
            <person name="Tice H."/>
            <person name="Bruce D."/>
            <person name="Goodwin L."/>
            <person name="Pitluck S."/>
            <person name="Schmutz J."/>
            <person name="Larimer F."/>
            <person name="Land M."/>
            <person name="Hauser L."/>
            <person name="Kyrpides N."/>
            <person name="Anderson I."/>
            <person name="Liu Z."/>
            <person name="Li T."/>
            <person name="Zhao F."/>
            <person name="Overmann J."/>
            <person name="Bryant D.A."/>
            <person name="Richardson P."/>
        </authorList>
    </citation>
    <scope>NUCLEOTIDE SEQUENCE [LARGE SCALE GENOMIC DNA]</scope>
    <source>
        <strain evidence="2">DSM 271</strain>
    </source>
</reference>
<dbReference type="eggNOG" id="COG2771">
    <property type="taxonomic scope" value="Bacteria"/>
</dbReference>